<keyword evidence="12" id="KW-0624">Polysaccharide degradation</keyword>
<evidence type="ECO:0000256" key="3">
    <source>
        <dbReference type="ARBA" id="ARBA00004987"/>
    </source>
</evidence>
<dbReference type="SMART" id="SM01217">
    <property type="entry name" value="Fn3_like"/>
    <property type="match status" value="1"/>
</dbReference>
<evidence type="ECO:0000256" key="17">
    <source>
        <dbReference type="ARBA" id="ARBA00041806"/>
    </source>
</evidence>
<dbReference type="InterPro" id="IPR011658">
    <property type="entry name" value="PA14_dom"/>
</dbReference>
<dbReference type="Gene3D" id="2.60.40.10">
    <property type="entry name" value="Immunoglobulins"/>
    <property type="match status" value="1"/>
</dbReference>
<proteinExistence type="inferred from homology"/>
<keyword evidence="8" id="KW-0136">Cellulose degradation</keyword>
<dbReference type="Pfam" id="PF07691">
    <property type="entry name" value="PA14"/>
    <property type="match status" value="1"/>
</dbReference>
<dbReference type="PANTHER" id="PTHR42715">
    <property type="entry name" value="BETA-GLUCOSIDASE"/>
    <property type="match status" value="1"/>
</dbReference>
<dbReference type="GO" id="GO:0005576">
    <property type="term" value="C:extracellular region"/>
    <property type="evidence" value="ECO:0007669"/>
    <property type="project" value="UniProtKB-SubCell"/>
</dbReference>
<feature type="domain" description="PA14" evidence="19">
    <location>
        <begin position="418"/>
        <end position="584"/>
    </location>
</feature>
<dbReference type="InterPro" id="IPR050288">
    <property type="entry name" value="Cellulose_deg_GH3"/>
</dbReference>
<evidence type="ECO:0000256" key="18">
    <source>
        <dbReference type="SAM" id="MobiDB-lite"/>
    </source>
</evidence>
<evidence type="ECO:0000256" key="1">
    <source>
        <dbReference type="ARBA" id="ARBA00000448"/>
    </source>
</evidence>
<dbReference type="SUPFAM" id="SSF56988">
    <property type="entry name" value="Anthrax protective antigen"/>
    <property type="match status" value="1"/>
</dbReference>
<evidence type="ECO:0000256" key="10">
    <source>
        <dbReference type="ARBA" id="ARBA00023277"/>
    </source>
</evidence>
<evidence type="ECO:0000256" key="9">
    <source>
        <dbReference type="ARBA" id="ARBA00023180"/>
    </source>
</evidence>
<dbReference type="InterPro" id="IPR026891">
    <property type="entry name" value="Fn3-like"/>
</dbReference>
<protein>
    <recommendedName>
        <fullName evidence="14">Probable beta-glucosidase H</fullName>
        <ecNumber evidence="5">3.2.1.21</ecNumber>
    </recommendedName>
    <alternativeName>
        <fullName evidence="15">Beta-D-glucoside glucohydrolase H</fullName>
    </alternativeName>
    <alternativeName>
        <fullName evidence="16">Cellobiase H</fullName>
    </alternativeName>
    <alternativeName>
        <fullName evidence="17">Gentiobiase H</fullName>
    </alternativeName>
</protein>
<dbReference type="Pfam" id="PF01915">
    <property type="entry name" value="Glyco_hydro_3_C"/>
    <property type="match status" value="1"/>
</dbReference>
<comment type="pathway">
    <text evidence="3">Glycan metabolism; cellulose degradation.</text>
</comment>
<comment type="caution">
    <text evidence="20">The sequence shown here is derived from an EMBL/GenBank/DDBJ whole genome shotgun (WGS) entry which is preliminary data.</text>
</comment>
<evidence type="ECO:0000256" key="6">
    <source>
        <dbReference type="ARBA" id="ARBA00022525"/>
    </source>
</evidence>
<dbReference type="PRINTS" id="PR00133">
    <property type="entry name" value="GLHYDRLASE3"/>
</dbReference>
<dbReference type="EMBL" id="JAPDRN010000079">
    <property type="protein sequence ID" value="KAJ9626807.1"/>
    <property type="molecule type" value="Genomic_DNA"/>
</dbReference>
<evidence type="ECO:0000259" key="19">
    <source>
        <dbReference type="PROSITE" id="PS51820"/>
    </source>
</evidence>
<dbReference type="SUPFAM" id="SSF51445">
    <property type="entry name" value="(Trans)glycosidases"/>
    <property type="match status" value="1"/>
</dbReference>
<evidence type="ECO:0000313" key="21">
    <source>
        <dbReference type="Proteomes" id="UP001172681"/>
    </source>
</evidence>
<name>A0AA38XYG4_9EURO</name>
<organism evidence="20 21">
    <name type="scientific">Knufia peltigerae</name>
    <dbReference type="NCBI Taxonomy" id="1002370"/>
    <lineage>
        <taxon>Eukaryota</taxon>
        <taxon>Fungi</taxon>
        <taxon>Dikarya</taxon>
        <taxon>Ascomycota</taxon>
        <taxon>Pezizomycotina</taxon>
        <taxon>Eurotiomycetes</taxon>
        <taxon>Chaetothyriomycetidae</taxon>
        <taxon>Chaetothyriales</taxon>
        <taxon>Trichomeriaceae</taxon>
        <taxon>Knufia</taxon>
    </lineage>
</organism>
<dbReference type="SUPFAM" id="SSF52279">
    <property type="entry name" value="Beta-D-glucan exohydrolase, C-terminal domain"/>
    <property type="match status" value="1"/>
</dbReference>
<gene>
    <name evidence="20" type="ORF">H2204_009823</name>
</gene>
<dbReference type="SMART" id="SM00758">
    <property type="entry name" value="PA14"/>
    <property type="match status" value="1"/>
</dbReference>
<dbReference type="Gene3D" id="2.60.120.260">
    <property type="entry name" value="Galactose-binding domain-like"/>
    <property type="match status" value="1"/>
</dbReference>
<comment type="subcellular location">
    <subcellularLocation>
        <location evidence="2">Secreted</location>
    </subcellularLocation>
</comment>
<dbReference type="InterPro" id="IPR013783">
    <property type="entry name" value="Ig-like_fold"/>
</dbReference>
<dbReference type="PANTHER" id="PTHR42715:SF17">
    <property type="entry name" value="BETA-GLUCOSIDASE H-RELATED"/>
    <property type="match status" value="1"/>
</dbReference>
<dbReference type="GO" id="GO:0030245">
    <property type="term" value="P:cellulose catabolic process"/>
    <property type="evidence" value="ECO:0007669"/>
    <property type="project" value="UniProtKB-KW"/>
</dbReference>
<dbReference type="PROSITE" id="PS51820">
    <property type="entry name" value="PA14"/>
    <property type="match status" value="1"/>
</dbReference>
<dbReference type="InterPro" id="IPR017853">
    <property type="entry name" value="GH"/>
</dbReference>
<evidence type="ECO:0000256" key="8">
    <source>
        <dbReference type="ARBA" id="ARBA00023001"/>
    </source>
</evidence>
<evidence type="ECO:0000256" key="13">
    <source>
        <dbReference type="ARBA" id="ARBA00024983"/>
    </source>
</evidence>
<comment type="catalytic activity">
    <reaction evidence="1">
        <text>Hydrolysis of terminal, non-reducing beta-D-glucosyl residues with release of beta-D-glucose.</text>
        <dbReference type="EC" id="3.2.1.21"/>
    </reaction>
</comment>
<evidence type="ECO:0000256" key="7">
    <source>
        <dbReference type="ARBA" id="ARBA00022801"/>
    </source>
</evidence>
<comment type="similarity">
    <text evidence="4">Belongs to the glycosyl hydrolase 3 family.</text>
</comment>
<dbReference type="AlphaFoldDB" id="A0AA38XYG4"/>
<keyword evidence="10" id="KW-0119">Carbohydrate metabolism</keyword>
<keyword evidence="9" id="KW-0325">Glycoprotein</keyword>
<dbReference type="Pfam" id="PF00933">
    <property type="entry name" value="Glyco_hydro_3"/>
    <property type="match status" value="1"/>
</dbReference>
<dbReference type="Gene3D" id="3.20.20.300">
    <property type="entry name" value="Glycoside hydrolase, family 3, N-terminal domain"/>
    <property type="match status" value="1"/>
</dbReference>
<dbReference type="Gene3D" id="3.40.50.1700">
    <property type="entry name" value="Glycoside hydrolase family 3 C-terminal domain"/>
    <property type="match status" value="1"/>
</dbReference>
<keyword evidence="21" id="KW-1185">Reference proteome</keyword>
<keyword evidence="7" id="KW-0378">Hydrolase</keyword>
<keyword evidence="6" id="KW-0964">Secreted</keyword>
<evidence type="ECO:0000256" key="4">
    <source>
        <dbReference type="ARBA" id="ARBA00005336"/>
    </source>
</evidence>
<evidence type="ECO:0000256" key="11">
    <source>
        <dbReference type="ARBA" id="ARBA00023295"/>
    </source>
</evidence>
<reference evidence="20" key="1">
    <citation type="submission" date="2022-10" db="EMBL/GenBank/DDBJ databases">
        <title>Culturing micro-colonial fungi from biological soil crusts in the Mojave desert and describing Neophaeococcomyces mojavensis, and introducing the new genera and species Taxawa tesnikishii.</title>
        <authorList>
            <person name="Kurbessoian T."/>
            <person name="Stajich J.E."/>
        </authorList>
    </citation>
    <scope>NUCLEOTIDE SEQUENCE</scope>
    <source>
        <strain evidence="20">TK_35</strain>
    </source>
</reference>
<comment type="function">
    <text evidence="13">Beta-glucosidases are one of a number of cellulolytic enzymes involved in the degradation of cellulosic biomass. Catalyzes the last step releasing glucose from the inhibitory cellobiose.</text>
</comment>
<evidence type="ECO:0000256" key="15">
    <source>
        <dbReference type="ARBA" id="ARBA00041278"/>
    </source>
</evidence>
<dbReference type="GO" id="GO:0008422">
    <property type="term" value="F:beta-glucosidase activity"/>
    <property type="evidence" value="ECO:0007669"/>
    <property type="project" value="UniProtKB-EC"/>
</dbReference>
<dbReference type="Proteomes" id="UP001172681">
    <property type="component" value="Unassembled WGS sequence"/>
</dbReference>
<accession>A0AA38XYG4</accession>
<dbReference type="InterPro" id="IPR037524">
    <property type="entry name" value="PA14/GLEYA"/>
</dbReference>
<dbReference type="InterPro" id="IPR001764">
    <property type="entry name" value="Glyco_hydro_3_N"/>
</dbReference>
<sequence length="864" mass="94221">MSFEPEDVIERATNVEKWSLLSGADFWHTAALERFNVPKVRFSDGPNGIRGTRFFGGVSAACIPCGTALGATWDRDLLFDAGKLLGSECIAKGAHCWLGPTINIQRSPLGGRGFESYSEDPHLSGTLAASIVRGCESTGVQASPKHFVANDQEHERRAVDTLITPRALREVYLRPFQIVARDARPGVLMTSYNKINGVHVAHDPRFITGIVREEWKWDPLVVSDWHGTFSTTEAVNAGLDLEMPGPPKMRGRLGDFVQSSRLIKQSVLDERARRVLAFVKRATTDVPRVAVTGAEPQTEGQQGVVRNTPLDRALNRDLCRKSIVVLKNDSGLLPLPSTAKTKKVALLGSHMKLPVVSGGGSAVLQPYYTVTPWEALSARYAAAGVEVTHEVGMPAYNMLPILDKLVRRPDDNDEDDGNNRPGGGVMYFYNSPPSTPDRVCVAVERFQTAYCQLMDYKHPGLNFDLFYITAKTVFTPDESGEWDFGLSVYGTADVYVGGELVIDESGRREERQGAGGAFFGKGTPKRRGTKTLEGGKGYEVTVEFASSATSTSPQVGVTTFGGGGFRLGAAPHVESREASIGRACDVAREADYAVLCTGLSEEWECEGADRVGFCLPPGIDDLVARVLAAQPNTVVVTQSGTPFAAPWEPRAGTLVHAWYGGNETGNGVADVLFGDFCPSGKLPLSWPREIRDNPAFLNWGSTGGRVLYGEDVFVGYKFYDELERPPVFSFGHGLSYTTFVIAPDTTTTSSAVSRDWVSVTVTNTGKVTGTETVQVYVHAKTSQVRRPKRELQGFTKVVDLAPGESRTVQVKIDQYAAALWDEAEEKWMYEKGEYEVLVGNSSRVEDLVSAGSFHVEKTTWWLGL</sequence>
<evidence type="ECO:0000256" key="14">
    <source>
        <dbReference type="ARBA" id="ARBA00039581"/>
    </source>
</evidence>
<evidence type="ECO:0000256" key="12">
    <source>
        <dbReference type="ARBA" id="ARBA00023326"/>
    </source>
</evidence>
<dbReference type="Pfam" id="PF14310">
    <property type="entry name" value="Fn3-like"/>
    <property type="match status" value="1"/>
</dbReference>
<dbReference type="InterPro" id="IPR036962">
    <property type="entry name" value="Glyco_hydro_3_N_sf"/>
</dbReference>
<feature type="region of interest" description="Disordered" evidence="18">
    <location>
        <begin position="511"/>
        <end position="532"/>
    </location>
</feature>
<evidence type="ECO:0000313" key="20">
    <source>
        <dbReference type="EMBL" id="KAJ9626807.1"/>
    </source>
</evidence>
<evidence type="ECO:0000256" key="2">
    <source>
        <dbReference type="ARBA" id="ARBA00004613"/>
    </source>
</evidence>
<dbReference type="EC" id="3.2.1.21" evidence="5"/>
<evidence type="ECO:0000256" key="16">
    <source>
        <dbReference type="ARBA" id="ARBA00041602"/>
    </source>
</evidence>
<keyword evidence="11" id="KW-0326">Glycosidase</keyword>
<dbReference type="InterPro" id="IPR036881">
    <property type="entry name" value="Glyco_hydro_3_C_sf"/>
</dbReference>
<dbReference type="InterPro" id="IPR002772">
    <property type="entry name" value="Glyco_hydro_3_C"/>
</dbReference>
<evidence type="ECO:0000256" key="5">
    <source>
        <dbReference type="ARBA" id="ARBA00012744"/>
    </source>
</evidence>
<dbReference type="FunFam" id="2.60.40.10:FF:000495">
    <property type="entry name" value="Periplasmic beta-glucosidase"/>
    <property type="match status" value="1"/>
</dbReference>